<dbReference type="EMBL" id="CP050692">
    <property type="protein sequence ID" value="QIT47113.1"/>
    <property type="molecule type" value="Genomic_DNA"/>
</dbReference>
<evidence type="ECO:0000313" key="9">
    <source>
        <dbReference type="Proteomes" id="UP000502504"/>
    </source>
</evidence>
<organism evidence="7 9">
    <name type="scientific">Streptomyces antibioticus</name>
    <dbReference type="NCBI Taxonomy" id="1890"/>
    <lineage>
        <taxon>Bacteria</taxon>
        <taxon>Bacillati</taxon>
        <taxon>Actinomycetota</taxon>
        <taxon>Actinomycetes</taxon>
        <taxon>Kitasatosporales</taxon>
        <taxon>Streptomycetaceae</taxon>
        <taxon>Streptomyces</taxon>
    </lineage>
</organism>
<reference evidence="6 8" key="1">
    <citation type="submission" date="2015-07" db="EMBL/GenBank/DDBJ databases">
        <title>Draft Genome Sequence of Streptomyces antibioticus, IMRU 3720 reveals insights in the evolution of actinomycin biosynthetic gene clusters in Streptomyces.</title>
        <authorList>
            <person name="Crnovcic I."/>
            <person name="Ruckert C."/>
            <person name="Kalinowksi J."/>
            <person name="Keller U."/>
        </authorList>
    </citation>
    <scope>NUCLEOTIDE SEQUENCE [LARGE SCALE GENOMIC DNA]</scope>
    <source>
        <strain evidence="6 8">DSM 41481</strain>
    </source>
</reference>
<keyword evidence="1" id="KW-0479">Metal-binding</keyword>
<accession>A0AAE6YCF1</accession>
<dbReference type="CDD" id="cd01299">
    <property type="entry name" value="Met_dep_hydrolase_A"/>
    <property type="match status" value="1"/>
</dbReference>
<dbReference type="InterPro" id="IPR057744">
    <property type="entry name" value="OTAase-like"/>
</dbReference>
<reference evidence="7 9" key="2">
    <citation type="submission" date="2020-03" db="EMBL/GenBank/DDBJ databases">
        <title>Is there a link between lipid content and antibiotic production in Streptomyces?</title>
        <authorList>
            <person name="David M."/>
            <person name="Lejeune C."/>
            <person name="Abreu S."/>
            <person name="Thibessard A."/>
            <person name="Leblond P."/>
            <person name="Chaminade P."/>
            <person name="Virolle M.-J."/>
        </authorList>
    </citation>
    <scope>NUCLEOTIDE SEQUENCE [LARGE SCALE GENOMIC DNA]</scope>
    <source>
        <strain evidence="7 9">DSM 41481</strain>
    </source>
</reference>
<gene>
    <name evidence="6" type="ORF">AFM16_28770</name>
    <name evidence="7" type="ORF">HCX60_29305</name>
</gene>
<evidence type="ECO:0000313" key="7">
    <source>
        <dbReference type="EMBL" id="QIT47113.1"/>
    </source>
</evidence>
<dbReference type="PANTHER" id="PTHR43135">
    <property type="entry name" value="ALPHA-D-RIBOSE 1-METHYLPHOSPHONATE 5-TRIPHOSPHATE DIPHOSPHATASE"/>
    <property type="match status" value="1"/>
</dbReference>
<protein>
    <submittedName>
        <fullName evidence="6 7">Amidohydrolase</fullName>
    </submittedName>
</protein>
<dbReference type="InterPro" id="IPR006680">
    <property type="entry name" value="Amidohydro-rel"/>
</dbReference>
<keyword evidence="8" id="KW-1185">Reference proteome</keyword>
<sequence>METEALISAGQVVIGPHERRLFDGAVLVRDGVIMDVGPRKEVEARAPVGVTRHDHPDGTLLPGLVDAHVHLALDAGPDPVSALREADDATVSRGMADRARALLDSGVTTVRDLGDRNGLVVGLRDSIAAGRLPGPRILAAGTPVTGPGGHCWFLGGEVSGAEAVRDLVRRNAALGVDVIKVMATGGGITKDGPPIWSAQFTAEELHVVVAEAAHAGLPVAAHAHGTEGIRSAVEAGVTTIEHCTWIDQDGFRLIEDVVDEIAAKGIHVCPAASPDWRGFAQRFGAERAETMFGGLRSMRERGVSLITGTDAGVSRAVFDDFVSSLEFFAHLGCTPPEIVDLATQRTAEALGLTDTGTLIPGHRADLLVVRGDPLRDLQALRAVRLVMAAGRVHR</sequence>
<dbReference type="Proteomes" id="UP000190306">
    <property type="component" value="Chromosome"/>
</dbReference>
<dbReference type="InterPro" id="IPR032466">
    <property type="entry name" value="Metal_Hydrolase"/>
</dbReference>
<evidence type="ECO:0000256" key="3">
    <source>
        <dbReference type="ARBA" id="ARBA00022833"/>
    </source>
</evidence>
<dbReference type="RefSeq" id="WP_078635205.1">
    <property type="nucleotide sequence ID" value="NZ_CM007717.1"/>
</dbReference>
<evidence type="ECO:0000256" key="1">
    <source>
        <dbReference type="ARBA" id="ARBA00022723"/>
    </source>
</evidence>
<dbReference type="PANTHER" id="PTHR43135:SF3">
    <property type="entry name" value="ALPHA-D-RIBOSE 1-METHYLPHOSPHONATE 5-TRIPHOSPHATE DIPHOSPHATASE"/>
    <property type="match status" value="1"/>
</dbReference>
<dbReference type="AlphaFoldDB" id="A0AAE6YCF1"/>
<feature type="domain" description="Aminodeoxyfutalosine deaminase/Imidazolonepropionase-like composite" evidence="5">
    <location>
        <begin position="24"/>
        <end position="47"/>
    </location>
</feature>
<feature type="domain" description="Amidohydrolase-related" evidence="4">
    <location>
        <begin position="59"/>
        <end position="392"/>
    </location>
</feature>
<evidence type="ECO:0000313" key="8">
    <source>
        <dbReference type="Proteomes" id="UP000190306"/>
    </source>
</evidence>
<dbReference type="InterPro" id="IPR011059">
    <property type="entry name" value="Metal-dep_hydrolase_composite"/>
</dbReference>
<evidence type="ECO:0000259" key="5">
    <source>
        <dbReference type="Pfam" id="PF22039"/>
    </source>
</evidence>
<dbReference type="SUPFAM" id="SSF51556">
    <property type="entry name" value="Metallo-dependent hydrolases"/>
    <property type="match status" value="1"/>
</dbReference>
<dbReference type="InterPro" id="IPR051781">
    <property type="entry name" value="Metallo-dep_Hydrolase"/>
</dbReference>
<dbReference type="Proteomes" id="UP000502504">
    <property type="component" value="Chromosome"/>
</dbReference>
<dbReference type="EMBL" id="LHQL01000014">
    <property type="protein sequence ID" value="OOQ46809.1"/>
    <property type="molecule type" value="Genomic_DNA"/>
</dbReference>
<dbReference type="Gene3D" id="3.20.20.140">
    <property type="entry name" value="Metal-dependent hydrolases"/>
    <property type="match status" value="1"/>
</dbReference>
<dbReference type="SUPFAM" id="SSF51338">
    <property type="entry name" value="Composite domain of metallo-dependent hydrolases"/>
    <property type="match status" value="2"/>
</dbReference>
<evidence type="ECO:0000313" key="6">
    <source>
        <dbReference type="EMBL" id="OOQ46809.1"/>
    </source>
</evidence>
<proteinExistence type="predicted"/>
<keyword evidence="3" id="KW-0862">Zinc</keyword>
<keyword evidence="2" id="KW-0378">Hydrolase</keyword>
<dbReference type="GO" id="GO:0046872">
    <property type="term" value="F:metal ion binding"/>
    <property type="evidence" value="ECO:0007669"/>
    <property type="project" value="UniProtKB-KW"/>
</dbReference>
<dbReference type="InterPro" id="IPR054418">
    <property type="entry name" value="MQNX/HUTI_composite_N"/>
</dbReference>
<dbReference type="GO" id="GO:0016810">
    <property type="term" value="F:hydrolase activity, acting on carbon-nitrogen (but not peptide) bonds"/>
    <property type="evidence" value="ECO:0007669"/>
    <property type="project" value="InterPro"/>
</dbReference>
<evidence type="ECO:0000256" key="2">
    <source>
        <dbReference type="ARBA" id="ARBA00022801"/>
    </source>
</evidence>
<evidence type="ECO:0000259" key="4">
    <source>
        <dbReference type="Pfam" id="PF01979"/>
    </source>
</evidence>
<dbReference type="Pfam" id="PF22039">
    <property type="entry name" value="HUTI_composite_bact"/>
    <property type="match status" value="1"/>
</dbReference>
<dbReference type="Pfam" id="PF01979">
    <property type="entry name" value="Amidohydro_1"/>
    <property type="match status" value="1"/>
</dbReference>
<name>A0AAE6YCF1_STRAT</name>
<dbReference type="Gene3D" id="2.30.40.10">
    <property type="entry name" value="Urease, subunit C, domain 1"/>
    <property type="match status" value="1"/>
</dbReference>